<organism evidence="1 2">
    <name type="scientific">Natronomicrosphaera hydrolytica</name>
    <dbReference type="NCBI Taxonomy" id="3242702"/>
    <lineage>
        <taxon>Bacteria</taxon>
        <taxon>Pseudomonadati</taxon>
        <taxon>Planctomycetota</taxon>
        <taxon>Phycisphaerae</taxon>
        <taxon>Phycisphaerales</taxon>
        <taxon>Phycisphaeraceae</taxon>
        <taxon>Natronomicrosphaera</taxon>
    </lineage>
</organism>
<keyword evidence="2" id="KW-1185">Reference proteome</keyword>
<protein>
    <recommendedName>
        <fullName evidence="3">DUF4159 domain-containing protein</fullName>
    </recommendedName>
</protein>
<comment type="caution">
    <text evidence="1">The sequence shown here is derived from an EMBL/GenBank/DDBJ whole genome shotgun (WGS) entry which is preliminary data.</text>
</comment>
<proteinExistence type="predicted"/>
<dbReference type="Proteomes" id="UP001575105">
    <property type="component" value="Unassembled WGS sequence"/>
</dbReference>
<gene>
    <name evidence="1" type="ORF">ACERK3_08095</name>
</gene>
<accession>A0ABV4U510</accession>
<dbReference type="RefSeq" id="WP_425345178.1">
    <property type="nucleotide sequence ID" value="NZ_JBGUBD010000004.1"/>
</dbReference>
<sequence>MIREITSIENHSSLPQAFRIGKPGFLKSMLLKPTMLLLALLLFTQAAFAGQVTILAPVDNTNVDFEHLGMSVTTFSSEQLEEMDQETATSVKQSIEASVLVLTGAMMPTEAFANLFENDETRDALDGLFRRGGMFYLGQLSGGGYNNLPDAMRSYFEDKDVFIPRAGNRPSTSGTIGTFFAHANPELMDLPLLSQPNSLAEGTWRGVGRNAFYFRDFPDTALPILLGPEDGYPVMLLQQGILGEGKLIISQARDLTRSQQSHFWDNLIAFLGGDESSE</sequence>
<dbReference type="EMBL" id="JBGUBD010000004">
    <property type="protein sequence ID" value="MFA9478255.1"/>
    <property type="molecule type" value="Genomic_DNA"/>
</dbReference>
<evidence type="ECO:0008006" key="3">
    <source>
        <dbReference type="Google" id="ProtNLM"/>
    </source>
</evidence>
<name>A0ABV4U510_9BACT</name>
<reference evidence="1 2" key="1">
    <citation type="submission" date="2024-08" db="EMBL/GenBank/DDBJ databases">
        <title>Whole-genome sequencing of halo(alkali)philic microorganisms from hypersaline lakes.</title>
        <authorList>
            <person name="Sorokin D.Y."/>
            <person name="Merkel A.Y."/>
            <person name="Messina E."/>
            <person name="Yakimov M."/>
        </authorList>
    </citation>
    <scope>NUCLEOTIDE SEQUENCE [LARGE SCALE GENOMIC DNA]</scope>
    <source>
        <strain evidence="1 2">AB-hyl4</strain>
    </source>
</reference>
<evidence type="ECO:0000313" key="2">
    <source>
        <dbReference type="Proteomes" id="UP001575105"/>
    </source>
</evidence>
<evidence type="ECO:0000313" key="1">
    <source>
        <dbReference type="EMBL" id="MFA9478255.1"/>
    </source>
</evidence>